<accession>A0A8S2Y3J3</accession>
<feature type="region of interest" description="Disordered" evidence="1">
    <location>
        <begin position="24"/>
        <end position="50"/>
    </location>
</feature>
<protein>
    <submittedName>
        <fullName evidence="2">Uncharacterized protein</fullName>
    </submittedName>
</protein>
<organism evidence="2 3">
    <name type="scientific">Didymodactylos carnosus</name>
    <dbReference type="NCBI Taxonomy" id="1234261"/>
    <lineage>
        <taxon>Eukaryota</taxon>
        <taxon>Metazoa</taxon>
        <taxon>Spiralia</taxon>
        <taxon>Gnathifera</taxon>
        <taxon>Rotifera</taxon>
        <taxon>Eurotatoria</taxon>
        <taxon>Bdelloidea</taxon>
        <taxon>Philodinida</taxon>
        <taxon>Philodinidae</taxon>
        <taxon>Didymodactylos</taxon>
    </lineage>
</organism>
<dbReference type="Proteomes" id="UP000681722">
    <property type="component" value="Unassembled WGS sequence"/>
</dbReference>
<gene>
    <name evidence="2" type="ORF">SRO942_LOCUS46213</name>
</gene>
<dbReference type="EMBL" id="CAJOBC010111726">
    <property type="protein sequence ID" value="CAF4531341.1"/>
    <property type="molecule type" value="Genomic_DNA"/>
</dbReference>
<evidence type="ECO:0000313" key="2">
    <source>
        <dbReference type="EMBL" id="CAF4531341.1"/>
    </source>
</evidence>
<evidence type="ECO:0000313" key="3">
    <source>
        <dbReference type="Proteomes" id="UP000681722"/>
    </source>
</evidence>
<comment type="caution">
    <text evidence="2">The sequence shown here is derived from an EMBL/GenBank/DDBJ whole genome shotgun (WGS) entry which is preliminary data.</text>
</comment>
<feature type="non-terminal residue" evidence="2">
    <location>
        <position position="50"/>
    </location>
</feature>
<name>A0A8S2Y3J3_9BILA</name>
<dbReference type="AlphaFoldDB" id="A0A8S2Y3J3"/>
<sequence length="50" mass="5617">MSRPRILRVPRKIGDRAAKIFARRVRDSSQVVSRSRSRLGTLQPGSPSVN</sequence>
<proteinExistence type="predicted"/>
<evidence type="ECO:0000256" key="1">
    <source>
        <dbReference type="SAM" id="MobiDB-lite"/>
    </source>
</evidence>
<reference evidence="2" key="1">
    <citation type="submission" date="2021-02" db="EMBL/GenBank/DDBJ databases">
        <authorList>
            <person name="Nowell W R."/>
        </authorList>
    </citation>
    <scope>NUCLEOTIDE SEQUENCE</scope>
</reference>